<name>L8WZG3_THACA</name>
<dbReference type="AlphaFoldDB" id="L8WZG3"/>
<evidence type="ECO:0000313" key="2">
    <source>
        <dbReference type="EMBL" id="ELU42168.1"/>
    </source>
</evidence>
<keyword evidence="1" id="KW-0812">Transmembrane</keyword>
<evidence type="ECO:0000256" key="1">
    <source>
        <dbReference type="SAM" id="Phobius"/>
    </source>
</evidence>
<keyword evidence="1" id="KW-0472">Membrane</keyword>
<dbReference type="OrthoDB" id="3204080at2759"/>
<protein>
    <submittedName>
        <fullName evidence="2">Uncharacterized protein</fullName>
    </submittedName>
</protein>
<reference evidence="2 3" key="1">
    <citation type="journal article" date="2013" name="Nat. Commun.">
        <title>The evolution and pathogenic mechanisms of the rice sheath blight pathogen.</title>
        <authorList>
            <person name="Zheng A."/>
            <person name="Lin R."/>
            <person name="Xu L."/>
            <person name="Qin P."/>
            <person name="Tang C."/>
            <person name="Ai P."/>
            <person name="Zhang D."/>
            <person name="Liu Y."/>
            <person name="Sun Z."/>
            <person name="Feng H."/>
            <person name="Wang Y."/>
            <person name="Chen Y."/>
            <person name="Liang X."/>
            <person name="Fu R."/>
            <person name="Li Q."/>
            <person name="Zhang J."/>
            <person name="Yu X."/>
            <person name="Xie Z."/>
            <person name="Ding L."/>
            <person name="Guan P."/>
            <person name="Tang J."/>
            <person name="Liang Y."/>
            <person name="Wang S."/>
            <person name="Deng Q."/>
            <person name="Li S."/>
            <person name="Zhu J."/>
            <person name="Wang L."/>
            <person name="Liu H."/>
            <person name="Li P."/>
        </authorList>
    </citation>
    <scope>NUCLEOTIDE SEQUENCE [LARGE SCALE GENOMIC DNA]</scope>
    <source>
        <strain evidence="3">AG-1 IA</strain>
    </source>
</reference>
<accession>L8WZG3</accession>
<evidence type="ECO:0000313" key="3">
    <source>
        <dbReference type="Proteomes" id="UP000011668"/>
    </source>
</evidence>
<sequence>MEIHSLGGDEDRARMSALMYGSMRARAVVAANETDTQGWAIFYICSCITFVYTPLIVCIALFSLLSEFVCVWGPLGLRVYQREWCDVKFSADGRFRFALPSLGYLTCVCACCAYLVCLIRYWY</sequence>
<feature type="transmembrane region" description="Helical" evidence="1">
    <location>
        <begin position="102"/>
        <end position="122"/>
    </location>
</feature>
<dbReference type="Proteomes" id="UP000011668">
    <property type="component" value="Unassembled WGS sequence"/>
</dbReference>
<organism evidence="2 3">
    <name type="scientific">Thanatephorus cucumeris (strain AG1-IA)</name>
    <name type="common">Rice sheath blight fungus</name>
    <name type="synonym">Rhizoctonia solani</name>
    <dbReference type="NCBI Taxonomy" id="983506"/>
    <lineage>
        <taxon>Eukaryota</taxon>
        <taxon>Fungi</taxon>
        <taxon>Dikarya</taxon>
        <taxon>Basidiomycota</taxon>
        <taxon>Agaricomycotina</taxon>
        <taxon>Agaricomycetes</taxon>
        <taxon>Cantharellales</taxon>
        <taxon>Ceratobasidiaceae</taxon>
        <taxon>Rhizoctonia</taxon>
        <taxon>Rhizoctonia solani AG-1</taxon>
    </lineage>
</organism>
<feature type="transmembrane region" description="Helical" evidence="1">
    <location>
        <begin position="40"/>
        <end position="65"/>
    </location>
</feature>
<gene>
    <name evidence="2" type="ORF">AG1IA_03802</name>
</gene>
<dbReference type="EMBL" id="AFRT01000910">
    <property type="protein sequence ID" value="ELU42168.1"/>
    <property type="molecule type" value="Genomic_DNA"/>
</dbReference>
<dbReference type="HOGENOM" id="CLU_2016773_0_0_1"/>
<keyword evidence="1" id="KW-1133">Transmembrane helix</keyword>
<comment type="caution">
    <text evidence="2">The sequence shown here is derived from an EMBL/GenBank/DDBJ whole genome shotgun (WGS) entry which is preliminary data.</text>
</comment>
<keyword evidence="3" id="KW-1185">Reference proteome</keyword>
<proteinExistence type="predicted"/>